<evidence type="ECO:0000256" key="1">
    <source>
        <dbReference type="SAM" id="MobiDB-lite"/>
    </source>
</evidence>
<organism evidence="3">
    <name type="scientific">Halomonas sp. RT37</name>
    <dbReference type="NCBI Taxonomy" id="2950872"/>
    <lineage>
        <taxon>Bacteria</taxon>
        <taxon>Pseudomonadati</taxon>
        <taxon>Pseudomonadota</taxon>
        <taxon>Gammaproteobacteria</taxon>
        <taxon>Oceanospirillales</taxon>
        <taxon>Halomonadaceae</taxon>
        <taxon>Halomonas</taxon>
    </lineage>
</organism>
<evidence type="ECO:0000313" key="3">
    <source>
        <dbReference type="EMBL" id="XBO70258.1"/>
    </source>
</evidence>
<proteinExistence type="predicted"/>
<dbReference type="RefSeq" id="WP_348827016.1">
    <property type="nucleotide sequence ID" value="NZ_CP098827.1"/>
</dbReference>
<dbReference type="Pfam" id="PF10263">
    <property type="entry name" value="SprT-like"/>
    <property type="match status" value="1"/>
</dbReference>
<feature type="domain" description="SprT-like" evidence="2">
    <location>
        <begin position="39"/>
        <end position="192"/>
    </location>
</feature>
<gene>
    <name evidence="3" type="ORF">NFG58_16780</name>
</gene>
<evidence type="ECO:0000259" key="2">
    <source>
        <dbReference type="SMART" id="SM00731"/>
    </source>
</evidence>
<dbReference type="GO" id="GO:0006950">
    <property type="term" value="P:response to stress"/>
    <property type="evidence" value="ECO:0007669"/>
    <property type="project" value="UniProtKB-ARBA"/>
</dbReference>
<accession>A0AAU7KH83</accession>
<protein>
    <submittedName>
        <fullName evidence="3">SprT-like domain-containing protein</fullName>
    </submittedName>
</protein>
<feature type="region of interest" description="Disordered" evidence="1">
    <location>
        <begin position="1"/>
        <end position="20"/>
    </location>
</feature>
<dbReference type="PANTHER" id="PTHR38773">
    <property type="entry name" value="PROTEIN SPRT"/>
    <property type="match status" value="1"/>
</dbReference>
<dbReference type="SMART" id="SM00731">
    <property type="entry name" value="SprT"/>
    <property type="match status" value="1"/>
</dbReference>
<dbReference type="EMBL" id="CP098827">
    <property type="protein sequence ID" value="XBO70258.1"/>
    <property type="molecule type" value="Genomic_DNA"/>
</dbReference>
<dbReference type="InterPro" id="IPR006640">
    <property type="entry name" value="SprT-like_domain"/>
</dbReference>
<name>A0AAU7KH83_9GAMM</name>
<reference evidence="3" key="1">
    <citation type="submission" date="2022-06" db="EMBL/GenBank/DDBJ databases">
        <title>A novel DMS-producing enzyme.</title>
        <authorList>
            <person name="Zhang Y."/>
        </authorList>
    </citation>
    <scope>NUCLEOTIDE SEQUENCE</scope>
    <source>
        <strain evidence="3">RT37</strain>
    </source>
</reference>
<dbReference type="PANTHER" id="PTHR38773:SF1">
    <property type="entry name" value="PROTEIN SPRT"/>
    <property type="match status" value="1"/>
</dbReference>
<dbReference type="AlphaFoldDB" id="A0AAU7KH83"/>
<sequence length="196" mass="22282">MTSTRPSIRPRARGDSPTPVLPDVDDAWLQSLDVAALRQALMARVVEAVALCLDYHPGLPEPKVWCDLRGKGAGQAHFGRGGLRFNGQLLEENRHAFFTEVVPHEVAHWLVWHLEDGPTFRPHGREWQTVMLRLFGLAPRVTHRFDTARSSPVPYRYRCACREHGFSARRHANAQAGQEYRCRHCRGRLCLVGKKC</sequence>